<organism evidence="3 4">
    <name type="scientific">Paenibacillus spiritus</name>
    <dbReference type="NCBI Taxonomy" id="2496557"/>
    <lineage>
        <taxon>Bacteria</taxon>
        <taxon>Bacillati</taxon>
        <taxon>Bacillota</taxon>
        <taxon>Bacilli</taxon>
        <taxon>Bacillales</taxon>
        <taxon>Paenibacillaceae</taxon>
        <taxon>Paenibacillus</taxon>
    </lineage>
</organism>
<dbReference type="InterPro" id="IPR008964">
    <property type="entry name" value="Invasin/intimin_cell_adhesion"/>
</dbReference>
<feature type="domain" description="BIG2" evidence="2">
    <location>
        <begin position="477"/>
        <end position="563"/>
    </location>
</feature>
<dbReference type="RefSeq" id="WP_150456951.1">
    <property type="nucleotide sequence ID" value="NZ_VYKK01000004.1"/>
</dbReference>
<feature type="domain" description="BIG2" evidence="2">
    <location>
        <begin position="649"/>
        <end position="732"/>
    </location>
</feature>
<gene>
    <name evidence="3" type="ORF">F4V43_04040</name>
</gene>
<feature type="domain" description="BIG2" evidence="2">
    <location>
        <begin position="214"/>
        <end position="289"/>
    </location>
</feature>
<keyword evidence="1" id="KW-0732">Signal</keyword>
<proteinExistence type="predicted"/>
<dbReference type="OrthoDB" id="503324at2"/>
<name>A0A5J5GJB5_9BACL</name>
<comment type="caution">
    <text evidence="3">The sequence shown here is derived from an EMBL/GenBank/DDBJ whole genome shotgun (WGS) entry which is preliminary data.</text>
</comment>
<feature type="domain" description="BIG2" evidence="2">
    <location>
        <begin position="293"/>
        <end position="378"/>
    </location>
</feature>
<dbReference type="EMBL" id="VYKK01000004">
    <property type="protein sequence ID" value="KAA9007662.1"/>
    <property type="molecule type" value="Genomic_DNA"/>
</dbReference>
<dbReference type="Proteomes" id="UP000367750">
    <property type="component" value="Unassembled WGS sequence"/>
</dbReference>
<reference evidence="3 4" key="1">
    <citation type="submission" date="2019-09" db="EMBL/GenBank/DDBJ databases">
        <title>Bacillus ochoae sp. nov., Paenibacillus whitsoniae sp. nov., Paenibacillus spiritus sp. nov. Isolated from the Mars Exploration Rover during spacecraft assembly.</title>
        <authorList>
            <person name="Seuylemezian A."/>
            <person name="Vaishampayan P."/>
        </authorList>
    </citation>
    <scope>NUCLEOTIDE SEQUENCE [LARGE SCALE GENOMIC DNA]</scope>
    <source>
        <strain evidence="3 4">MER_111</strain>
    </source>
</reference>
<dbReference type="InterPro" id="IPR003343">
    <property type="entry name" value="Big_2"/>
</dbReference>
<evidence type="ECO:0000313" key="3">
    <source>
        <dbReference type="EMBL" id="KAA9007662.1"/>
    </source>
</evidence>
<evidence type="ECO:0000313" key="4">
    <source>
        <dbReference type="Proteomes" id="UP000367750"/>
    </source>
</evidence>
<dbReference type="InterPro" id="IPR054604">
    <property type="entry name" value="SbsC_Big-like"/>
</dbReference>
<evidence type="ECO:0000256" key="1">
    <source>
        <dbReference type="SAM" id="SignalP"/>
    </source>
</evidence>
<dbReference type="SMART" id="SM00635">
    <property type="entry name" value="BID_2"/>
    <property type="match status" value="7"/>
</dbReference>
<accession>A0A5J5GJB5</accession>
<dbReference type="AlphaFoldDB" id="A0A5J5GJB5"/>
<feature type="chain" id="PRO_5023932718" description="BIG2 domain-containing protein" evidence="1">
    <location>
        <begin position="29"/>
        <end position="734"/>
    </location>
</feature>
<dbReference type="SUPFAM" id="SSF49373">
    <property type="entry name" value="Invasin/intimin cell-adhesion fragments"/>
    <property type="match status" value="4"/>
</dbReference>
<dbReference type="Gene3D" id="2.60.40.1080">
    <property type="match status" value="7"/>
</dbReference>
<feature type="signal peptide" evidence="1">
    <location>
        <begin position="1"/>
        <end position="28"/>
    </location>
</feature>
<protein>
    <recommendedName>
        <fullName evidence="2">BIG2 domain-containing protein</fullName>
    </recommendedName>
</protein>
<feature type="domain" description="BIG2" evidence="2">
    <location>
        <begin position="567"/>
        <end position="647"/>
    </location>
</feature>
<sequence>MRVNRRWNLWLLVLVLFAAAAFPAGAYAAAGDVTSIELDSGAKLDLTVGQSPKQLKVLAAVEGSTVKKDVTAGAVWTSSNSAAVAVSGGVVTAVGAGSALVKATYGSSVATVEVSASYPYKNLKIENGAAAYKLGDSAESLKLQATAAGGATENGTVDVTKDADWSSSNSSVLAVADGQLTLAGEGTATVTAKYKGLSATFKATVKLPYASLALVRDGEPTEELELLVGDDPVQLEAEAGSSGEEIEPVWSSSNAAVVTVEKGLITAVAPGKATVTARYLGVAGSVDIYVRAPYEALLLKPAGNSSLFIGESMKIKSEVRDSANSTLNVSGDAVWTSDNQLAVTLAKDSDGVKLTARAAGVSNIKAEYKGLTRTFRVTVYPTLSGLEAEKNELALYTSGSAALPKISGIKLDGDKIDMSGEMVWTSADEDVAEIAGGKIVAGEPGKTVLTGRLESERFGSSASPVRSKALELTVTVKNKTLVLIGPDSPISVVIGETVPLPGITAVLDDGNERDVTDEIVWSLNGVSAVIKTVDTGKVIKGLTKGNAVLKGVYGDKTISIPVTAEPKIVKLELESGSLELNLKTSKTLKVTGYYTNGKTVNLSSGMNWTSSNTSVATVKGMSVKAAAEGSATLTGSYQGLPATVKISVVPKLKKLSASDTKLKLPVGASYSLEVTAEYDTGKTVSVAPLTGWSSSKPSVAAVSDKGVVTAVSKGTAVLKGKFGGKTVTVSVTVK</sequence>
<keyword evidence="4" id="KW-1185">Reference proteome</keyword>
<feature type="domain" description="BIG2" evidence="2">
    <location>
        <begin position="32"/>
        <end position="115"/>
    </location>
</feature>
<dbReference type="Pfam" id="PF02368">
    <property type="entry name" value="Big_2"/>
    <property type="match status" value="1"/>
</dbReference>
<evidence type="ECO:0000259" key="2">
    <source>
        <dbReference type="SMART" id="SM00635"/>
    </source>
</evidence>
<feature type="domain" description="BIG2" evidence="2">
    <location>
        <begin position="119"/>
        <end position="204"/>
    </location>
</feature>
<dbReference type="Pfam" id="PF22359">
    <property type="entry name" value="Big-like"/>
    <property type="match status" value="1"/>
</dbReference>